<dbReference type="OMA" id="TINEYRF"/>
<gene>
    <name evidence="1" type="ORF">DICPUDRAFT_147673</name>
</gene>
<dbReference type="KEGG" id="dpp:DICPUDRAFT_147673"/>
<reference evidence="2" key="1">
    <citation type="journal article" date="2011" name="Genome Biol.">
        <title>Comparative genomics of the social amoebae Dictyostelium discoideum and Dictyostelium purpureum.</title>
        <authorList>
            <consortium name="US DOE Joint Genome Institute (JGI-PGF)"/>
            <person name="Sucgang R."/>
            <person name="Kuo A."/>
            <person name="Tian X."/>
            <person name="Salerno W."/>
            <person name="Parikh A."/>
            <person name="Feasley C.L."/>
            <person name="Dalin E."/>
            <person name="Tu H."/>
            <person name="Huang E."/>
            <person name="Barry K."/>
            <person name="Lindquist E."/>
            <person name="Shapiro H."/>
            <person name="Bruce D."/>
            <person name="Schmutz J."/>
            <person name="Salamov A."/>
            <person name="Fey P."/>
            <person name="Gaudet P."/>
            <person name="Anjard C."/>
            <person name="Babu M.M."/>
            <person name="Basu S."/>
            <person name="Bushmanova Y."/>
            <person name="van der Wel H."/>
            <person name="Katoh-Kurasawa M."/>
            <person name="Dinh C."/>
            <person name="Coutinho P.M."/>
            <person name="Saito T."/>
            <person name="Elias M."/>
            <person name="Schaap P."/>
            <person name="Kay R.R."/>
            <person name="Henrissat B."/>
            <person name="Eichinger L."/>
            <person name="Rivero F."/>
            <person name="Putnam N.H."/>
            <person name="West C.M."/>
            <person name="Loomis W.F."/>
            <person name="Chisholm R.L."/>
            <person name="Shaulsky G."/>
            <person name="Strassmann J.E."/>
            <person name="Queller D.C."/>
            <person name="Kuspa A."/>
            <person name="Grigoriev I.V."/>
        </authorList>
    </citation>
    <scope>NUCLEOTIDE SEQUENCE [LARGE SCALE GENOMIC DNA]</scope>
    <source>
        <strain evidence="2">QSDP1</strain>
    </source>
</reference>
<accession>F0Z939</accession>
<dbReference type="OrthoDB" id="10544667at2759"/>
<dbReference type="VEuPathDB" id="AmoebaDB:DICPUDRAFT_147673"/>
<dbReference type="EMBL" id="GL870956">
    <property type="protein sequence ID" value="EGC39486.1"/>
    <property type="molecule type" value="Genomic_DNA"/>
</dbReference>
<protein>
    <submittedName>
        <fullName evidence="1">Uncharacterized protein</fullName>
    </submittedName>
</protein>
<evidence type="ECO:0000313" key="1">
    <source>
        <dbReference type="EMBL" id="EGC39486.1"/>
    </source>
</evidence>
<dbReference type="InParanoid" id="F0Z939"/>
<dbReference type="GeneID" id="10509894"/>
<dbReference type="AlphaFoldDB" id="F0Z939"/>
<keyword evidence="2" id="KW-1185">Reference proteome</keyword>
<dbReference type="eggNOG" id="ENOG502RI7F">
    <property type="taxonomic scope" value="Eukaryota"/>
</dbReference>
<dbReference type="FunCoup" id="F0Z939">
    <property type="interactions" value="937"/>
</dbReference>
<organism evidence="1 2">
    <name type="scientific">Dictyostelium purpureum</name>
    <name type="common">Slime mold</name>
    <dbReference type="NCBI Taxonomy" id="5786"/>
    <lineage>
        <taxon>Eukaryota</taxon>
        <taxon>Amoebozoa</taxon>
        <taxon>Evosea</taxon>
        <taxon>Eumycetozoa</taxon>
        <taxon>Dictyostelia</taxon>
        <taxon>Dictyosteliales</taxon>
        <taxon>Dictyosteliaceae</taxon>
        <taxon>Dictyostelium</taxon>
    </lineage>
</organism>
<proteinExistence type="predicted"/>
<sequence length="171" mass="19973">MSLSSSSSLKDENTYEQLLEHIKEFLIINKVKRRVVDLITDENDHIKLYRYLLFDFSESVSAMVKRYIMFINVGVQEDGIQETINEYRFGRGEDYKDVDDCNIRTLVFKIGSSEYNITSKIDETEFIECFINTQDLINFTIRFISKTVKYHNLSSFCDSVDSNSSSFKTIS</sequence>
<name>F0Z939_DICPU</name>
<evidence type="ECO:0000313" key="2">
    <source>
        <dbReference type="Proteomes" id="UP000001064"/>
    </source>
</evidence>
<dbReference type="RefSeq" id="XP_003283933.1">
    <property type="nucleotide sequence ID" value="XM_003283885.1"/>
</dbReference>
<dbReference type="Proteomes" id="UP000001064">
    <property type="component" value="Unassembled WGS sequence"/>
</dbReference>